<dbReference type="GO" id="GO:0009055">
    <property type="term" value="F:electron transfer activity"/>
    <property type="evidence" value="ECO:0007669"/>
    <property type="project" value="UniProtKB-UniRule"/>
</dbReference>
<proteinExistence type="predicted"/>
<feature type="domain" description="4Fe-4S ferredoxin-type" evidence="9">
    <location>
        <begin position="1"/>
        <end position="29"/>
    </location>
</feature>
<dbReference type="Gene3D" id="3.30.70.20">
    <property type="match status" value="1"/>
</dbReference>
<evidence type="ECO:0000313" key="11">
    <source>
        <dbReference type="Proteomes" id="UP000272400"/>
    </source>
</evidence>
<dbReference type="RefSeq" id="WP_123665051.1">
    <property type="nucleotide sequence ID" value="NZ_RJKE01000001.1"/>
</dbReference>
<organism evidence="10 11">
    <name type="scientific">Actinocorallia herbida</name>
    <dbReference type="NCBI Taxonomy" id="58109"/>
    <lineage>
        <taxon>Bacteria</taxon>
        <taxon>Bacillati</taxon>
        <taxon>Actinomycetota</taxon>
        <taxon>Actinomycetes</taxon>
        <taxon>Streptosporangiales</taxon>
        <taxon>Thermomonosporaceae</taxon>
        <taxon>Actinocorallia</taxon>
    </lineage>
</organism>
<dbReference type="PRINTS" id="PR00352">
    <property type="entry name" value="3FE4SFRDOXIN"/>
</dbReference>
<evidence type="ECO:0000256" key="1">
    <source>
        <dbReference type="ARBA" id="ARBA00001927"/>
    </source>
</evidence>
<dbReference type="PROSITE" id="PS51379">
    <property type="entry name" value="4FE4S_FER_2"/>
    <property type="match status" value="1"/>
</dbReference>
<evidence type="ECO:0000256" key="2">
    <source>
        <dbReference type="ARBA" id="ARBA00022448"/>
    </source>
</evidence>
<evidence type="ECO:0000259" key="9">
    <source>
        <dbReference type="PROSITE" id="PS51379"/>
    </source>
</evidence>
<keyword evidence="6 8" id="KW-0411">Iron-sulfur</keyword>
<dbReference type="InterPro" id="IPR001080">
    <property type="entry name" value="3Fe4S_ferredoxin"/>
</dbReference>
<dbReference type="OrthoDB" id="3215002at2"/>
<keyword evidence="4 8" id="KW-0249">Electron transport</keyword>
<name>A0A3N1CW83_9ACTN</name>
<evidence type="ECO:0000256" key="7">
    <source>
        <dbReference type="ARBA" id="ARBA00023291"/>
    </source>
</evidence>
<dbReference type="AlphaFoldDB" id="A0A3N1CW83"/>
<dbReference type="SUPFAM" id="SSF54862">
    <property type="entry name" value="4Fe-4S ferredoxins"/>
    <property type="match status" value="1"/>
</dbReference>
<keyword evidence="5 8" id="KW-0408">Iron</keyword>
<gene>
    <name evidence="10" type="ORF">EDD29_3105</name>
</gene>
<evidence type="ECO:0000313" key="10">
    <source>
        <dbReference type="EMBL" id="ROO85559.1"/>
    </source>
</evidence>
<comment type="caution">
    <text evidence="10">The sequence shown here is derived from an EMBL/GenBank/DDBJ whole genome shotgun (WGS) entry which is preliminary data.</text>
</comment>
<dbReference type="Pfam" id="PF13459">
    <property type="entry name" value="Fer4_15"/>
    <property type="match status" value="1"/>
</dbReference>
<comment type="cofactor">
    <cofactor evidence="1">
        <name>[3Fe-4S] cluster</name>
        <dbReference type="ChEBI" id="CHEBI:21137"/>
    </cofactor>
</comment>
<reference evidence="10 11" key="1">
    <citation type="submission" date="2018-11" db="EMBL/GenBank/DDBJ databases">
        <title>Sequencing the genomes of 1000 actinobacteria strains.</title>
        <authorList>
            <person name="Klenk H.-P."/>
        </authorList>
    </citation>
    <scope>NUCLEOTIDE SEQUENCE [LARGE SCALE GENOMIC DNA]</scope>
    <source>
        <strain evidence="10 11">DSM 44254</strain>
    </source>
</reference>
<evidence type="ECO:0000256" key="6">
    <source>
        <dbReference type="ARBA" id="ARBA00023014"/>
    </source>
</evidence>
<keyword evidence="7" id="KW-0003">3Fe-4S</keyword>
<comment type="function">
    <text evidence="8">Ferredoxins are iron-sulfur proteins that transfer electrons in a wide variety of metabolic reactions.</text>
</comment>
<dbReference type="EMBL" id="RJKE01000001">
    <property type="protein sequence ID" value="ROO85559.1"/>
    <property type="molecule type" value="Genomic_DNA"/>
</dbReference>
<dbReference type="Proteomes" id="UP000272400">
    <property type="component" value="Unassembled WGS sequence"/>
</dbReference>
<evidence type="ECO:0000256" key="3">
    <source>
        <dbReference type="ARBA" id="ARBA00022723"/>
    </source>
</evidence>
<dbReference type="InterPro" id="IPR051269">
    <property type="entry name" value="Fe-S_cluster_ET"/>
</dbReference>
<dbReference type="GO" id="GO:0005506">
    <property type="term" value="F:iron ion binding"/>
    <property type="evidence" value="ECO:0007669"/>
    <property type="project" value="UniProtKB-UniRule"/>
</dbReference>
<dbReference type="PANTHER" id="PTHR36923">
    <property type="entry name" value="FERREDOXIN"/>
    <property type="match status" value="1"/>
</dbReference>
<evidence type="ECO:0000256" key="5">
    <source>
        <dbReference type="ARBA" id="ARBA00023004"/>
    </source>
</evidence>
<accession>A0A3N1CW83</accession>
<dbReference type="PANTHER" id="PTHR36923:SF3">
    <property type="entry name" value="FERREDOXIN"/>
    <property type="match status" value="1"/>
</dbReference>
<protein>
    <recommendedName>
        <fullName evidence="8">Ferredoxin</fullName>
    </recommendedName>
</protein>
<sequence length="62" mass="6586">MKVRIDEDNCRGHGICCTISPDVFDISDDGYAVALVAEVSASQEESVSTAAARCPERAIILS</sequence>
<dbReference type="InterPro" id="IPR017896">
    <property type="entry name" value="4Fe4S_Fe-S-bd"/>
</dbReference>
<evidence type="ECO:0000256" key="8">
    <source>
        <dbReference type="RuleBase" id="RU368020"/>
    </source>
</evidence>
<keyword evidence="3 8" id="KW-0479">Metal-binding</keyword>
<keyword evidence="2 8" id="KW-0813">Transport</keyword>
<dbReference type="GO" id="GO:0051538">
    <property type="term" value="F:3 iron, 4 sulfur cluster binding"/>
    <property type="evidence" value="ECO:0007669"/>
    <property type="project" value="UniProtKB-KW"/>
</dbReference>
<keyword evidence="11" id="KW-1185">Reference proteome</keyword>
<evidence type="ECO:0000256" key="4">
    <source>
        <dbReference type="ARBA" id="ARBA00022982"/>
    </source>
</evidence>